<accession>A0A7J8DXP0</accession>
<dbReference type="InterPro" id="IPR051255">
    <property type="entry name" value="Retroviral_env_glycoprotein"/>
</dbReference>
<dbReference type="AlphaFoldDB" id="A0A7J8DXP0"/>
<dbReference type="InterPro" id="IPR000328">
    <property type="entry name" value="GP41-like"/>
</dbReference>
<evidence type="ECO:0000259" key="2">
    <source>
        <dbReference type="Pfam" id="PF00517"/>
    </source>
</evidence>
<gene>
    <name evidence="3" type="ORF">HJG63_008335</name>
</gene>
<comment type="caution">
    <text evidence="3">The sequence shown here is derived from an EMBL/GenBank/DDBJ whole genome shotgun (WGS) entry which is preliminary data.</text>
</comment>
<evidence type="ECO:0000313" key="3">
    <source>
        <dbReference type="EMBL" id="KAF6427851.1"/>
    </source>
</evidence>
<dbReference type="EMBL" id="JACASE010000011">
    <property type="protein sequence ID" value="KAF6427851.1"/>
    <property type="molecule type" value="Genomic_DNA"/>
</dbReference>
<comment type="subcellular location">
    <subcellularLocation>
        <location evidence="1">Virion</location>
    </subcellularLocation>
</comment>
<keyword evidence="4" id="KW-1185">Reference proteome</keyword>
<reference evidence="3 4" key="1">
    <citation type="journal article" date="2020" name="Nature">
        <title>Six reference-quality genomes reveal evolution of bat adaptations.</title>
        <authorList>
            <person name="Jebb D."/>
            <person name="Huang Z."/>
            <person name="Pippel M."/>
            <person name="Hughes G.M."/>
            <person name="Lavrichenko K."/>
            <person name="Devanna P."/>
            <person name="Winkler S."/>
            <person name="Jermiin L.S."/>
            <person name="Skirmuntt E.C."/>
            <person name="Katzourakis A."/>
            <person name="Burkitt-Gray L."/>
            <person name="Ray D.A."/>
            <person name="Sullivan K.A.M."/>
            <person name="Roscito J.G."/>
            <person name="Kirilenko B.M."/>
            <person name="Davalos L.M."/>
            <person name="Corthals A.P."/>
            <person name="Power M.L."/>
            <person name="Jones G."/>
            <person name="Ransome R.D."/>
            <person name="Dechmann D.K.N."/>
            <person name="Locatelli A.G."/>
            <person name="Puechmaille S.J."/>
            <person name="Fedrigo O."/>
            <person name="Jarvis E.D."/>
            <person name="Hiller M."/>
            <person name="Vernes S.C."/>
            <person name="Myers E.W."/>
            <person name="Teeling E.C."/>
        </authorList>
    </citation>
    <scope>NUCLEOTIDE SEQUENCE [LARGE SCALE GENOMIC DNA]</scope>
    <source>
        <strain evidence="3">MRouAeg1</strain>
        <tissue evidence="3">Muscle</tissue>
    </source>
</reference>
<dbReference type="PANTHER" id="PTHR34313">
    <property type="entry name" value="ENDOGENOUS RETROVIRUS GROUP K MEMBER 113 ENV POLYPROTEIN-RELATED"/>
    <property type="match status" value="1"/>
</dbReference>
<name>A0A7J8DXP0_ROUAE</name>
<sequence>MLIICLKLTMVLGTLENIDNKLEQKFDALYSLVMYLGVEIQGLKVRSHLECHAAYQWICVTSKIYNESQHGWDRVRSHLQGVWHDANMSLDLIQLHREIQGLQEVGPLQFDAAEEASKFLHLKSFLPSWSPLCHLLISVLAWAFA</sequence>
<feature type="domain" description="Retroviral envelope protein GP41-like" evidence="2">
    <location>
        <begin position="7"/>
        <end position="133"/>
    </location>
</feature>
<protein>
    <recommendedName>
        <fullName evidence="2">Retroviral envelope protein GP41-like domain-containing protein</fullName>
    </recommendedName>
</protein>
<proteinExistence type="predicted"/>
<evidence type="ECO:0000313" key="4">
    <source>
        <dbReference type="Proteomes" id="UP000593571"/>
    </source>
</evidence>
<organism evidence="3 4">
    <name type="scientific">Rousettus aegyptiacus</name>
    <name type="common">Egyptian fruit bat</name>
    <name type="synonym">Pteropus aegyptiacus</name>
    <dbReference type="NCBI Taxonomy" id="9407"/>
    <lineage>
        <taxon>Eukaryota</taxon>
        <taxon>Metazoa</taxon>
        <taxon>Chordata</taxon>
        <taxon>Craniata</taxon>
        <taxon>Vertebrata</taxon>
        <taxon>Euteleostomi</taxon>
        <taxon>Mammalia</taxon>
        <taxon>Eutheria</taxon>
        <taxon>Laurasiatheria</taxon>
        <taxon>Chiroptera</taxon>
        <taxon>Yinpterochiroptera</taxon>
        <taxon>Pteropodoidea</taxon>
        <taxon>Pteropodidae</taxon>
        <taxon>Rousettinae</taxon>
        <taxon>Rousettus</taxon>
    </lineage>
</organism>
<dbReference type="GO" id="GO:0005198">
    <property type="term" value="F:structural molecule activity"/>
    <property type="evidence" value="ECO:0007669"/>
    <property type="project" value="InterPro"/>
</dbReference>
<dbReference type="Pfam" id="PF00517">
    <property type="entry name" value="GP41"/>
    <property type="match status" value="1"/>
</dbReference>
<dbReference type="PANTHER" id="PTHR34313:SF2">
    <property type="entry name" value="ENDOGENOUS RETROVIRUS GROUP K MEMBER 21 ENV POLYPROTEIN-LIKE"/>
    <property type="match status" value="1"/>
</dbReference>
<dbReference type="Proteomes" id="UP000593571">
    <property type="component" value="Unassembled WGS sequence"/>
</dbReference>
<evidence type="ECO:0000256" key="1">
    <source>
        <dbReference type="ARBA" id="ARBA00004328"/>
    </source>
</evidence>